<evidence type="ECO:0000313" key="1">
    <source>
        <dbReference type="EMBL" id="SFE40322.1"/>
    </source>
</evidence>
<evidence type="ECO:0000313" key="2">
    <source>
        <dbReference type="Proteomes" id="UP000199477"/>
    </source>
</evidence>
<sequence length="41" mass="4733">MQRSDVKAKRYMIGQVLTVNGKKWRVIGLSDPTDPEMQEVQ</sequence>
<dbReference type="AlphaFoldDB" id="A0A1I2A8Y2"/>
<name>A0A1I2A8Y2_9GAMM</name>
<dbReference type="EMBL" id="FONH01000002">
    <property type="protein sequence ID" value="SFE40322.1"/>
    <property type="molecule type" value="Genomic_DNA"/>
</dbReference>
<reference evidence="2" key="1">
    <citation type="submission" date="2016-10" db="EMBL/GenBank/DDBJ databases">
        <authorList>
            <person name="Varghese N."/>
            <person name="Submissions S."/>
        </authorList>
    </citation>
    <scope>NUCLEOTIDE SEQUENCE [LARGE SCALE GENOMIC DNA]</scope>
    <source>
        <strain evidence="2">UNC178MFTsu3.1</strain>
    </source>
</reference>
<keyword evidence="2" id="KW-1185">Reference proteome</keyword>
<proteinExistence type="predicted"/>
<organism evidence="1 2">
    <name type="scientific">Dyella marensis</name>
    <dbReference type="NCBI Taxonomy" id="500610"/>
    <lineage>
        <taxon>Bacteria</taxon>
        <taxon>Pseudomonadati</taxon>
        <taxon>Pseudomonadota</taxon>
        <taxon>Gammaproteobacteria</taxon>
        <taxon>Lysobacterales</taxon>
        <taxon>Rhodanobacteraceae</taxon>
        <taxon>Dyella</taxon>
    </lineage>
</organism>
<gene>
    <name evidence="1" type="ORF">SAMN02799615_00962</name>
</gene>
<accession>A0A1I2A8Y2</accession>
<protein>
    <submittedName>
        <fullName evidence="1">Uncharacterized protein</fullName>
    </submittedName>
</protein>
<dbReference type="Proteomes" id="UP000199477">
    <property type="component" value="Unassembled WGS sequence"/>
</dbReference>